<dbReference type="CDD" id="cd00054">
    <property type="entry name" value="EGF_CA"/>
    <property type="match status" value="1"/>
</dbReference>
<name>A0A814LLY2_9BILA</name>
<dbReference type="PROSITE" id="PS01186">
    <property type="entry name" value="EGF_2"/>
    <property type="match status" value="1"/>
</dbReference>
<dbReference type="SMART" id="SM00181">
    <property type="entry name" value="EGF"/>
    <property type="match status" value="4"/>
</dbReference>
<protein>
    <recommendedName>
        <fullName evidence="9">EGF-like domain-containing protein</fullName>
    </recommendedName>
</protein>
<dbReference type="InterPro" id="IPR000742">
    <property type="entry name" value="EGF"/>
</dbReference>
<dbReference type="GO" id="GO:0005886">
    <property type="term" value="C:plasma membrane"/>
    <property type="evidence" value="ECO:0007669"/>
    <property type="project" value="TreeGrafter"/>
</dbReference>
<evidence type="ECO:0000313" key="12">
    <source>
        <dbReference type="Proteomes" id="UP000663845"/>
    </source>
</evidence>
<dbReference type="Proteomes" id="UP000663845">
    <property type="component" value="Unassembled WGS sequence"/>
</dbReference>
<evidence type="ECO:0000256" key="3">
    <source>
        <dbReference type="ARBA" id="ARBA00022737"/>
    </source>
</evidence>
<evidence type="ECO:0000256" key="4">
    <source>
        <dbReference type="ARBA" id="ARBA00022989"/>
    </source>
</evidence>
<feature type="disulfide bond" evidence="8">
    <location>
        <begin position="220"/>
        <end position="232"/>
    </location>
</feature>
<dbReference type="GO" id="GO:0016192">
    <property type="term" value="P:vesicle-mediated transport"/>
    <property type="evidence" value="ECO:0007669"/>
    <property type="project" value="UniProtKB-ARBA"/>
</dbReference>
<feature type="domain" description="EGF-like" evidence="9">
    <location>
        <begin position="1100"/>
        <end position="1139"/>
    </location>
</feature>
<keyword evidence="3" id="KW-0677">Repeat</keyword>
<dbReference type="PRINTS" id="PR00261">
    <property type="entry name" value="LDLRECEPTOR"/>
</dbReference>
<dbReference type="PROSITE" id="PS50026">
    <property type="entry name" value="EGF_3"/>
    <property type="match status" value="2"/>
</dbReference>
<feature type="disulfide bond" evidence="8">
    <location>
        <begin position="227"/>
        <end position="245"/>
    </location>
</feature>
<dbReference type="Proteomes" id="UP000663844">
    <property type="component" value="Unassembled WGS sequence"/>
</dbReference>
<keyword evidence="7" id="KW-0245">EGF-like domain</keyword>
<feature type="disulfide bond" evidence="7">
    <location>
        <begin position="1216"/>
        <end position="1225"/>
    </location>
</feature>
<reference evidence="10" key="1">
    <citation type="submission" date="2021-02" db="EMBL/GenBank/DDBJ databases">
        <authorList>
            <person name="Nowell W R."/>
        </authorList>
    </citation>
    <scope>NUCLEOTIDE SEQUENCE</scope>
</reference>
<evidence type="ECO:0000256" key="7">
    <source>
        <dbReference type="PROSITE-ProRule" id="PRU00076"/>
    </source>
</evidence>
<dbReference type="EMBL" id="CAJNOG010000199">
    <property type="protein sequence ID" value="CAF1067220.1"/>
    <property type="molecule type" value="Genomic_DNA"/>
</dbReference>
<gene>
    <name evidence="10" type="ORF">JYZ213_LOCUS19552</name>
    <name evidence="11" type="ORF">OXD698_LOCUS26061</name>
</gene>
<dbReference type="PANTHER" id="PTHR24270">
    <property type="entry name" value="LOW-DENSITY LIPOPROTEIN RECEPTOR-RELATED"/>
    <property type="match status" value="1"/>
</dbReference>
<keyword evidence="2" id="KW-0812">Transmembrane</keyword>
<evidence type="ECO:0000259" key="9">
    <source>
        <dbReference type="PROSITE" id="PS50026"/>
    </source>
</evidence>
<evidence type="ECO:0000256" key="2">
    <source>
        <dbReference type="ARBA" id="ARBA00022692"/>
    </source>
</evidence>
<feature type="disulfide bond" evidence="7">
    <location>
        <begin position="1129"/>
        <end position="1138"/>
    </location>
</feature>
<dbReference type="SMART" id="SM00192">
    <property type="entry name" value="LDLa"/>
    <property type="match status" value="4"/>
</dbReference>
<evidence type="ECO:0000256" key="1">
    <source>
        <dbReference type="ARBA" id="ARBA00004167"/>
    </source>
</evidence>
<feature type="disulfide bond" evidence="8">
    <location>
        <begin position="829"/>
        <end position="847"/>
    </location>
</feature>
<dbReference type="SUPFAM" id="SSF57196">
    <property type="entry name" value="EGF/Laminin"/>
    <property type="match status" value="1"/>
</dbReference>
<evidence type="ECO:0000256" key="8">
    <source>
        <dbReference type="PROSITE-ProRule" id="PRU00124"/>
    </source>
</evidence>
<keyword evidence="4" id="KW-1133">Transmembrane helix</keyword>
<proteinExistence type="predicted"/>
<dbReference type="InterPro" id="IPR002172">
    <property type="entry name" value="LDrepeatLR_classA_rpt"/>
</dbReference>
<dbReference type="InterPro" id="IPR050685">
    <property type="entry name" value="LDLR"/>
</dbReference>
<feature type="disulfide bond" evidence="8">
    <location>
        <begin position="841"/>
        <end position="856"/>
    </location>
</feature>
<feature type="domain" description="EGF-like" evidence="9">
    <location>
        <begin position="1185"/>
        <end position="1226"/>
    </location>
</feature>
<feature type="disulfide bond" evidence="8">
    <location>
        <begin position="656"/>
        <end position="668"/>
    </location>
</feature>
<evidence type="ECO:0000256" key="6">
    <source>
        <dbReference type="ARBA" id="ARBA00023157"/>
    </source>
</evidence>
<comment type="caution">
    <text evidence="10">The sequence shown here is derived from an EMBL/GenBank/DDBJ whole genome shotgun (WGS) entry which is preliminary data.</text>
</comment>
<dbReference type="Pfam" id="PF00057">
    <property type="entry name" value="Ldl_recept_a"/>
    <property type="match status" value="2"/>
</dbReference>
<keyword evidence="5" id="KW-0472">Membrane</keyword>
<comment type="caution">
    <text evidence="7">Lacks conserved residue(s) required for the propagation of feature annotation.</text>
</comment>
<evidence type="ECO:0000313" key="10">
    <source>
        <dbReference type="EMBL" id="CAF1067220.1"/>
    </source>
</evidence>
<comment type="subcellular location">
    <subcellularLocation>
        <location evidence="1">Membrane</location>
        <topology evidence="1">Single-pass membrane protein</topology>
    </subcellularLocation>
</comment>
<evidence type="ECO:0000313" key="11">
    <source>
        <dbReference type="EMBL" id="CAF3939818.1"/>
    </source>
</evidence>
<sequence length="1335" mass="155544">MVSMIIVAVLYSMTMYECRIFLYNTENSAMSEQFDCIYEQDDIGYDIGSVAGTTLYCRRAFTPGKLERVFDKCENDGQKKSFVKLLNENVSPNEVLEWSSSIEAADNYAALYYTNHSLISANDLDQFLCHCKHPTTFGKYCEYKLTFGANSLKTSHVLQATARKAYRPASQVEGKVLCYVTLLCDWNLPCLDWRDICDGEQQCENGWDEEHCDKLEFNECENDEFRCMNGMCIPEEYWLDGDVDCMDWTDENYKVHLGGWCFHTVNAGDCDEHWCLPDRWSCGDGQCIYYNDRLIFMNIEVRNSECWNYRHMYYMCEMNSIEPLWTLEDGRCWPYRQYDDPQYSKGSMGFTDIEICTYLIRCALSDGFEIHCPCNRLNCSYIMREVCIDDYMYEYPIGPLIHPYMRTMYYAYRDFTNKVPDELILFGGIRCRGYYGIFNSSEDISVSLLHLNETLLLWDSEFCLSEMLTRDYNSSIKYDENCWINSFTFNGYPYGVFDVCSSTQECISQYRINDGKVNCLYDDDESFFLSEKNLCSRVRKHRFQCSVDEATCYHLYSLGGGTAQCSNRYDEYLYGTGRSLFNLQCAKHDLSVCHLLKEYIENSSIVSNSSTNSDSFDEQKLYQLTNRIPFQMYCDSNWNLHEHVDEIPPYCQSWICHSDQYQCRSGPCIPLKWVCDGQWDCADASDEETILFIDKWSSHNAKLENLTIQRNICAQLYSNIPFAQLCNTTKSFPCLRANVSNPLDLKQNIPCIPYEKVGDGIEDCYNAYDEKNTFALFNGIMWGFALQCKNETIPYSYACYHDNYDCVKILCSHKRSRFSNCTKITDAICIDDDRCVPNGRCDGKRDCSYGEDEYWCAPKSYKEQMHYRLTKHQEKNNYKIFGKQIFPPLHNVSKPILTFSTSRLTNVTQKTNNKDISGWEYSFICDKGVAVINGKLTVCFCPPSYYGSQCQFHSDRLTIITHLDLTTWPESIPVNWTLPYRMPKVFKIHVKLLFNEITIDNYEFHSNPLNTIFNSTKHKFYLIYSRSKQMMSLKRMRYSNRSDILINHPYSVHFDVYALYSNESIPLILGSWHYPIYFDFLPAFRLATVLRFPKSFFNISLDPCKAHTCPFHSLCKPIFNRDNSYFCSCENGFYGENCSKHAEICDTYCALNTICRVTERSVMANTDNPLCICPLYHFGQRCHLRFSQCDINPCLNNGTCLYTYDAVRIYSLLCVCTKFFYGDRCQNEKMDIQIKLNLDSIDKLPRASVIQFYDVDPITYKLLIQHQQVIDGLPFSISYSHGQITAPPLAIIKLYWDFIPVKYFVLYIQPNKSSINIITSPEYCPLSSHLLQKGK</sequence>
<dbReference type="SUPFAM" id="SSF57424">
    <property type="entry name" value="LDL receptor-like module"/>
    <property type="match status" value="2"/>
</dbReference>
<dbReference type="EMBL" id="CAJOAZ010002557">
    <property type="protein sequence ID" value="CAF3939818.1"/>
    <property type="molecule type" value="Genomic_DNA"/>
</dbReference>
<evidence type="ECO:0000256" key="5">
    <source>
        <dbReference type="ARBA" id="ARBA00023136"/>
    </source>
</evidence>
<dbReference type="Gene3D" id="2.10.25.10">
    <property type="entry name" value="Laminin"/>
    <property type="match status" value="1"/>
</dbReference>
<accession>A0A814LLY2</accession>
<dbReference type="PROSITE" id="PS00022">
    <property type="entry name" value="EGF_1"/>
    <property type="match status" value="3"/>
</dbReference>
<keyword evidence="6 7" id="KW-1015">Disulfide bond</keyword>
<dbReference type="InterPro" id="IPR036055">
    <property type="entry name" value="LDL_receptor-like_sf"/>
</dbReference>
<dbReference type="PROSITE" id="PS50068">
    <property type="entry name" value="LDLRA_2"/>
    <property type="match status" value="3"/>
</dbReference>
<organism evidence="10 12">
    <name type="scientific">Adineta steineri</name>
    <dbReference type="NCBI Taxonomy" id="433720"/>
    <lineage>
        <taxon>Eukaryota</taxon>
        <taxon>Metazoa</taxon>
        <taxon>Spiralia</taxon>
        <taxon>Gnathifera</taxon>
        <taxon>Rotifera</taxon>
        <taxon>Eurotatoria</taxon>
        <taxon>Bdelloidea</taxon>
        <taxon>Adinetida</taxon>
        <taxon>Adinetidae</taxon>
        <taxon>Adineta</taxon>
    </lineage>
</organism>
<dbReference type="CDD" id="cd00112">
    <property type="entry name" value="LDLa"/>
    <property type="match status" value="2"/>
</dbReference>
<dbReference type="Gene3D" id="4.10.400.10">
    <property type="entry name" value="Low-density Lipoprotein Receptor"/>
    <property type="match status" value="2"/>
</dbReference>
<feature type="disulfide bond" evidence="8">
    <location>
        <begin position="663"/>
        <end position="681"/>
    </location>
</feature>